<evidence type="ECO:0000256" key="3">
    <source>
        <dbReference type="ARBA" id="ARBA00041533"/>
    </source>
</evidence>
<evidence type="ECO:0000256" key="2">
    <source>
        <dbReference type="ARBA" id="ARBA00040158"/>
    </source>
</evidence>
<dbReference type="Proteomes" id="UP001187415">
    <property type="component" value="Unassembled WGS sequence"/>
</dbReference>
<dbReference type="CDD" id="cd06257">
    <property type="entry name" value="DnaJ"/>
    <property type="match status" value="1"/>
</dbReference>
<comment type="function">
    <text evidence="4">Co-chaperone for Hsp70 protein HSPA5/BiP that acts as a key repressor of the ERN1/IRE1-mediated unfolded protein response (UPR). J domain-containing co-chaperones stimulate the ATPase activity of Hsp70 proteins and are required for efficient substrate recognition by Hsp70 proteins. In the unstressed endoplasmic reticulum, interacts with the luminal region of ERN1/IRE1 and selectively recruits HSPA5/BiP: HSPA5/BiP disrupts the dimerization of the active ERN1/IRE1 luminal region, thereby inactivating ERN1/IRE1. Also involved in endoplasmic reticulum-associated degradation (ERAD) of misfolded proteins. Required for survival of B-cell progenitors and normal antibody production.</text>
</comment>
<dbReference type="EMBL" id="JAUPFM010000001">
    <property type="protein sequence ID" value="KAK2862247.1"/>
    <property type="molecule type" value="Genomic_DNA"/>
</dbReference>
<dbReference type="GO" id="GO:0051087">
    <property type="term" value="F:protein-folding chaperone binding"/>
    <property type="evidence" value="ECO:0007669"/>
    <property type="project" value="TreeGrafter"/>
</dbReference>
<dbReference type="PANTHER" id="PTHR44360:SF1">
    <property type="entry name" value="DNAJ HOMOLOG SUBFAMILY B MEMBER 9"/>
    <property type="match status" value="1"/>
</dbReference>
<name>A0AA88T483_CHASR</name>
<keyword evidence="1" id="KW-0143">Chaperone</keyword>
<dbReference type="PROSITE" id="PS50076">
    <property type="entry name" value="DNAJ_2"/>
    <property type="match status" value="1"/>
</dbReference>
<dbReference type="GO" id="GO:0005783">
    <property type="term" value="C:endoplasmic reticulum"/>
    <property type="evidence" value="ECO:0007669"/>
    <property type="project" value="TreeGrafter"/>
</dbReference>
<gene>
    <name evidence="8" type="ORF">Q5P01_001780</name>
</gene>
<feature type="domain" description="J" evidence="7">
    <location>
        <begin position="34"/>
        <end position="98"/>
    </location>
</feature>
<feature type="chain" id="PRO_5041681426" description="DnaJ homolog subfamily B member 9" evidence="6">
    <location>
        <begin position="28"/>
        <end position="181"/>
    </location>
</feature>
<evidence type="ECO:0000313" key="8">
    <source>
        <dbReference type="EMBL" id="KAK2862247.1"/>
    </source>
</evidence>
<accession>A0AA88T483</accession>
<feature type="signal peptide" evidence="6">
    <location>
        <begin position="1"/>
        <end position="27"/>
    </location>
</feature>
<keyword evidence="6" id="KW-0732">Signal</keyword>
<evidence type="ECO:0000256" key="5">
    <source>
        <dbReference type="ARBA" id="ARBA00046365"/>
    </source>
</evidence>
<dbReference type="PANTHER" id="PTHR44360">
    <property type="entry name" value="DNAJ HOMOLOG SUBFAMILY B MEMBER 9"/>
    <property type="match status" value="1"/>
</dbReference>
<comment type="caution">
    <text evidence="8">The sequence shown here is derived from an EMBL/GenBank/DDBJ whole genome shotgun (WGS) entry which is preliminary data.</text>
</comment>
<evidence type="ECO:0000313" key="9">
    <source>
        <dbReference type="Proteomes" id="UP001187415"/>
    </source>
</evidence>
<dbReference type="GO" id="GO:0036503">
    <property type="term" value="P:ERAD pathway"/>
    <property type="evidence" value="ECO:0007669"/>
    <property type="project" value="TreeGrafter"/>
</dbReference>
<evidence type="ECO:0000256" key="4">
    <source>
        <dbReference type="ARBA" id="ARBA00045428"/>
    </source>
</evidence>
<organism evidence="8 9">
    <name type="scientific">Channa striata</name>
    <name type="common">Snakehead murrel</name>
    <name type="synonym">Ophicephalus striatus</name>
    <dbReference type="NCBI Taxonomy" id="64152"/>
    <lineage>
        <taxon>Eukaryota</taxon>
        <taxon>Metazoa</taxon>
        <taxon>Chordata</taxon>
        <taxon>Craniata</taxon>
        <taxon>Vertebrata</taxon>
        <taxon>Euteleostomi</taxon>
        <taxon>Actinopterygii</taxon>
        <taxon>Neopterygii</taxon>
        <taxon>Teleostei</taxon>
        <taxon>Neoteleostei</taxon>
        <taxon>Acanthomorphata</taxon>
        <taxon>Anabantaria</taxon>
        <taxon>Anabantiformes</taxon>
        <taxon>Channoidei</taxon>
        <taxon>Channidae</taxon>
        <taxon>Channa</taxon>
    </lineage>
</organism>
<dbReference type="SMART" id="SM00271">
    <property type="entry name" value="DnaJ"/>
    <property type="match status" value="1"/>
</dbReference>
<dbReference type="AlphaFoldDB" id="A0AA88T483"/>
<proteinExistence type="predicted"/>
<reference evidence="8" key="1">
    <citation type="submission" date="2023-07" db="EMBL/GenBank/DDBJ databases">
        <title>Chromosome-level Genome Assembly of Striped Snakehead (Channa striata).</title>
        <authorList>
            <person name="Liu H."/>
        </authorList>
    </citation>
    <scope>NUCLEOTIDE SEQUENCE</scope>
    <source>
        <strain evidence="8">Gz</strain>
        <tissue evidence="8">Muscle</tissue>
    </source>
</reference>
<protein>
    <recommendedName>
        <fullName evidence="2">DnaJ homolog subfamily B member 9</fullName>
    </recommendedName>
    <alternativeName>
        <fullName evidence="3">Endoplasmic reticulum DNA J domain-containing protein 4</fullName>
    </alternativeName>
</protein>
<sequence>MAVRGVFLWMQAGGVLLLCLSETLCAAATETSRTYYDTLNVEPTATDRQIKKAFRKLAIKHHPDKNKSADAEEAFRQMAEAYTVLSDKEKRRLYDRVGHDAFLKTEASVDDHDEDEANFHFTFSDFFHDFDDSPGMGSHFQWSFYQDGEDEDGLFEHFSFDGPSFNVFYGDENENGDEYIY</sequence>
<dbReference type="SUPFAM" id="SSF46565">
    <property type="entry name" value="Chaperone J-domain"/>
    <property type="match status" value="1"/>
</dbReference>
<dbReference type="Gene3D" id="1.10.287.110">
    <property type="entry name" value="DnaJ domain"/>
    <property type="match status" value="1"/>
</dbReference>
<dbReference type="Pfam" id="PF00226">
    <property type="entry name" value="DnaJ"/>
    <property type="match status" value="1"/>
</dbReference>
<dbReference type="GO" id="GO:0051787">
    <property type="term" value="F:misfolded protein binding"/>
    <property type="evidence" value="ECO:0007669"/>
    <property type="project" value="TreeGrafter"/>
</dbReference>
<keyword evidence="9" id="KW-1185">Reference proteome</keyword>
<dbReference type="InterPro" id="IPR036869">
    <property type="entry name" value="J_dom_sf"/>
</dbReference>
<evidence type="ECO:0000259" key="7">
    <source>
        <dbReference type="PROSITE" id="PS50076"/>
    </source>
</evidence>
<dbReference type="InterPro" id="IPR051948">
    <property type="entry name" value="Hsp70_co-chaperone_J-domain"/>
</dbReference>
<evidence type="ECO:0000256" key="6">
    <source>
        <dbReference type="SAM" id="SignalP"/>
    </source>
</evidence>
<evidence type="ECO:0000256" key="1">
    <source>
        <dbReference type="ARBA" id="ARBA00023186"/>
    </source>
</evidence>
<dbReference type="PRINTS" id="PR00625">
    <property type="entry name" value="JDOMAIN"/>
</dbReference>
<dbReference type="InterPro" id="IPR001623">
    <property type="entry name" value="DnaJ_domain"/>
</dbReference>
<comment type="subunit">
    <text evidence="5">Interacts with HSPA5/BiP; interaction is direct. Interacts with ERN1/IRE1 (via the luminal region). Interacts with DERL1.</text>
</comment>